<dbReference type="Proteomes" id="UP001151699">
    <property type="component" value="Chromosome A"/>
</dbReference>
<dbReference type="AlphaFoldDB" id="A0A9Q0NC01"/>
<keyword evidence="1" id="KW-0479">Metal-binding</keyword>
<dbReference type="Pfam" id="PF07776">
    <property type="entry name" value="zf-AD"/>
    <property type="match status" value="1"/>
</dbReference>
<keyword evidence="1" id="KW-0863">Zinc-finger</keyword>
<protein>
    <recommendedName>
        <fullName evidence="3">ZAD domain-containing protein</fullName>
    </recommendedName>
</protein>
<feature type="binding site" evidence="1">
    <location>
        <position position="69"/>
    </location>
    <ligand>
        <name>Zn(2+)</name>
        <dbReference type="ChEBI" id="CHEBI:29105"/>
    </ligand>
</feature>
<feature type="binding site" evidence="1">
    <location>
        <position position="18"/>
    </location>
    <ligand>
        <name>Zn(2+)</name>
        <dbReference type="ChEBI" id="CHEBI:29105"/>
    </ligand>
</feature>
<dbReference type="OrthoDB" id="6077919at2759"/>
<sequence length="222" mass="25272">MKSKAITIQDFNKICRFCAKQSSELKPIFKSDDYGESTALQENASVPFLFQNTLNFDVIIDERLPLFICPACNKKLTNANNFRQQCITTCQFLIGIYENESKGNSDEKSVDEDVIPPTPVTVLIKDEEPTTTTHCIKEELEANNENEIDSNTAPSRDEVNTDETSIKSESKYKGRGRPRKGQEVTKQKRIPKPQPLEMCQICGQLFKCIKTHMFVHDVMPQE</sequence>
<organism evidence="4 5">
    <name type="scientific">Pseudolycoriella hygida</name>
    <dbReference type="NCBI Taxonomy" id="35572"/>
    <lineage>
        <taxon>Eukaryota</taxon>
        <taxon>Metazoa</taxon>
        <taxon>Ecdysozoa</taxon>
        <taxon>Arthropoda</taxon>
        <taxon>Hexapoda</taxon>
        <taxon>Insecta</taxon>
        <taxon>Pterygota</taxon>
        <taxon>Neoptera</taxon>
        <taxon>Endopterygota</taxon>
        <taxon>Diptera</taxon>
        <taxon>Nematocera</taxon>
        <taxon>Sciaroidea</taxon>
        <taxon>Sciaridae</taxon>
        <taxon>Pseudolycoriella</taxon>
    </lineage>
</organism>
<keyword evidence="5" id="KW-1185">Reference proteome</keyword>
<proteinExistence type="predicted"/>
<dbReference type="GO" id="GO:0005634">
    <property type="term" value="C:nucleus"/>
    <property type="evidence" value="ECO:0007669"/>
    <property type="project" value="InterPro"/>
</dbReference>
<evidence type="ECO:0000313" key="5">
    <source>
        <dbReference type="Proteomes" id="UP001151699"/>
    </source>
</evidence>
<evidence type="ECO:0000256" key="1">
    <source>
        <dbReference type="PROSITE-ProRule" id="PRU01263"/>
    </source>
</evidence>
<comment type="caution">
    <text evidence="4">The sequence shown here is derived from an EMBL/GenBank/DDBJ whole genome shotgun (WGS) entry which is preliminary data.</text>
</comment>
<feature type="compositionally biased region" description="Basic and acidic residues" evidence="2">
    <location>
        <begin position="155"/>
        <end position="172"/>
    </location>
</feature>
<dbReference type="SMART" id="SM00868">
    <property type="entry name" value="zf-AD"/>
    <property type="match status" value="1"/>
</dbReference>
<dbReference type="PROSITE" id="PS51915">
    <property type="entry name" value="ZAD"/>
    <property type="match status" value="1"/>
</dbReference>
<evidence type="ECO:0000259" key="3">
    <source>
        <dbReference type="PROSITE" id="PS51915"/>
    </source>
</evidence>
<evidence type="ECO:0000313" key="4">
    <source>
        <dbReference type="EMBL" id="KAJ6646866.1"/>
    </source>
</evidence>
<feature type="region of interest" description="Disordered" evidence="2">
    <location>
        <begin position="140"/>
        <end position="191"/>
    </location>
</feature>
<evidence type="ECO:0000256" key="2">
    <source>
        <dbReference type="SAM" id="MobiDB-lite"/>
    </source>
</evidence>
<gene>
    <name evidence="4" type="ORF">Bhyg_02080</name>
</gene>
<accession>A0A9Q0NC01</accession>
<name>A0A9Q0NC01_9DIPT</name>
<dbReference type="SUPFAM" id="SSF57716">
    <property type="entry name" value="Glucocorticoid receptor-like (DNA-binding domain)"/>
    <property type="match status" value="1"/>
</dbReference>
<dbReference type="InterPro" id="IPR012934">
    <property type="entry name" value="Znf_AD"/>
</dbReference>
<feature type="domain" description="ZAD" evidence="3">
    <location>
        <begin position="13"/>
        <end position="96"/>
    </location>
</feature>
<feature type="binding site" evidence="1">
    <location>
        <position position="72"/>
    </location>
    <ligand>
        <name>Zn(2+)</name>
        <dbReference type="ChEBI" id="CHEBI:29105"/>
    </ligand>
</feature>
<keyword evidence="1" id="KW-0862">Zinc</keyword>
<feature type="binding site" evidence="1">
    <location>
        <position position="15"/>
    </location>
    <ligand>
        <name>Zn(2+)</name>
        <dbReference type="ChEBI" id="CHEBI:29105"/>
    </ligand>
</feature>
<dbReference type="EMBL" id="WJQU01000001">
    <property type="protein sequence ID" value="KAJ6646866.1"/>
    <property type="molecule type" value="Genomic_DNA"/>
</dbReference>
<dbReference type="Gene3D" id="3.40.1800.20">
    <property type="match status" value="1"/>
</dbReference>
<dbReference type="GO" id="GO:0008270">
    <property type="term" value="F:zinc ion binding"/>
    <property type="evidence" value="ECO:0007669"/>
    <property type="project" value="UniProtKB-UniRule"/>
</dbReference>
<reference evidence="4" key="1">
    <citation type="submission" date="2022-07" db="EMBL/GenBank/DDBJ databases">
        <authorList>
            <person name="Trinca V."/>
            <person name="Uliana J.V.C."/>
            <person name="Torres T.T."/>
            <person name="Ward R.J."/>
            <person name="Monesi N."/>
        </authorList>
    </citation>
    <scope>NUCLEOTIDE SEQUENCE</scope>
    <source>
        <strain evidence="4">HSMRA1968</strain>
        <tissue evidence="4">Whole embryos</tissue>
    </source>
</reference>